<name>A0A0L0QLS9_VIRPA</name>
<dbReference type="PATRIC" id="fig|1473.5.peg.933"/>
<keyword evidence="2" id="KW-1185">Reference proteome</keyword>
<dbReference type="Proteomes" id="UP000036780">
    <property type="component" value="Unassembled WGS sequence"/>
</dbReference>
<dbReference type="EMBL" id="LGTO01000007">
    <property type="protein sequence ID" value="KNE19228.1"/>
    <property type="molecule type" value="Genomic_DNA"/>
</dbReference>
<proteinExistence type="predicted"/>
<dbReference type="RefSeq" id="WP_050351744.1">
    <property type="nucleotide sequence ID" value="NZ_CP073011.1"/>
</dbReference>
<sequence length="65" mass="7543">MGKKMKVAKLNGNIISINDYSQEKMPGDLQCRYCEASLSYVKKHSRDLGDKRIIVGHYFRLKPRI</sequence>
<gene>
    <name evidence="1" type="ORF">AFK71_11900</name>
</gene>
<evidence type="ECO:0000313" key="2">
    <source>
        <dbReference type="Proteomes" id="UP000036780"/>
    </source>
</evidence>
<dbReference type="OrthoDB" id="2990080at2"/>
<organism evidence="1 2">
    <name type="scientific">Virgibacillus pantothenticus</name>
    <dbReference type="NCBI Taxonomy" id="1473"/>
    <lineage>
        <taxon>Bacteria</taxon>
        <taxon>Bacillati</taxon>
        <taxon>Bacillota</taxon>
        <taxon>Bacilli</taxon>
        <taxon>Bacillales</taxon>
        <taxon>Bacillaceae</taxon>
        <taxon>Virgibacillus</taxon>
    </lineage>
</organism>
<reference evidence="2" key="1">
    <citation type="submission" date="2015-07" db="EMBL/GenBank/DDBJ databases">
        <title>Fjat-10053 dsm26.</title>
        <authorList>
            <person name="Liu B."/>
            <person name="Wang J."/>
            <person name="Zhu Y."/>
            <person name="Liu G."/>
            <person name="Chen Q."/>
            <person name="Chen Z."/>
            <person name="Lan J."/>
            <person name="Che J."/>
            <person name="Ge C."/>
            <person name="Shi H."/>
            <person name="Pan Z."/>
            <person name="Liu X."/>
        </authorList>
    </citation>
    <scope>NUCLEOTIDE SEQUENCE [LARGE SCALE GENOMIC DNA]</scope>
    <source>
        <strain evidence="2">DSM 26</strain>
    </source>
</reference>
<dbReference type="AlphaFoldDB" id="A0A0L0QLS9"/>
<dbReference type="GeneID" id="66872292"/>
<comment type="caution">
    <text evidence="1">The sequence shown here is derived from an EMBL/GenBank/DDBJ whole genome shotgun (WGS) entry which is preliminary data.</text>
</comment>
<accession>A0A0L0QLS9</accession>
<evidence type="ECO:0000313" key="1">
    <source>
        <dbReference type="EMBL" id="KNE19228.1"/>
    </source>
</evidence>
<protein>
    <submittedName>
        <fullName evidence="1">Uncharacterized protein</fullName>
    </submittedName>
</protein>